<name>W4SIN2_9XANT</name>
<dbReference type="EMBL" id="BAVC01000251">
    <property type="protein sequence ID" value="GAE56420.1"/>
    <property type="molecule type" value="Genomic_DNA"/>
</dbReference>
<proteinExistence type="predicted"/>
<sequence>MTPPRSVAAARALARRLIVLAALALATPAAFAQAPSDADINRLLAASRAQTMLDTMLPQIEAMQQQQFAQLTAQRQLDADQQAQLQRIQERTRQTVRKALSWSELRPMYVDIYKRSFSREDVLAMAEFYESSAGQSLLDKTPALTQNLMGAIQQKMLPLFADLQKDLEKIVNTPAAAPQKPEGPGWGNRDWGIGTACLLRRLLLATVAVAVVALTMIAPTRLSHSVRRRLAPLLRERGWGEGTVARIFSRSSGRVD</sequence>
<evidence type="ECO:0000256" key="1">
    <source>
        <dbReference type="SAM" id="SignalP"/>
    </source>
</evidence>
<evidence type="ECO:0000313" key="4">
    <source>
        <dbReference type="Proteomes" id="UP000019084"/>
    </source>
</evidence>
<gene>
    <name evidence="3" type="ORF">XPR_3055</name>
</gene>
<protein>
    <recommendedName>
        <fullName evidence="2">DUF2059 domain-containing protein</fullName>
    </recommendedName>
</protein>
<evidence type="ECO:0000259" key="2">
    <source>
        <dbReference type="Pfam" id="PF09832"/>
    </source>
</evidence>
<dbReference type="Pfam" id="PF09832">
    <property type="entry name" value="DUF2059"/>
    <property type="match status" value="1"/>
</dbReference>
<organism evidence="3 4">
    <name type="scientific">Xanthomonas arboricola pv. pruni MAFF 301420</name>
    <dbReference type="NCBI Taxonomy" id="1418095"/>
    <lineage>
        <taxon>Bacteria</taxon>
        <taxon>Pseudomonadati</taxon>
        <taxon>Pseudomonadota</taxon>
        <taxon>Gammaproteobacteria</taxon>
        <taxon>Lysobacterales</taxon>
        <taxon>Lysobacteraceae</taxon>
        <taxon>Xanthomonas</taxon>
    </lineage>
</organism>
<keyword evidence="1" id="KW-0732">Signal</keyword>
<dbReference type="AlphaFoldDB" id="W4SIN2"/>
<accession>W4SIN2</accession>
<comment type="caution">
    <text evidence="3">The sequence shown here is derived from an EMBL/GenBank/DDBJ whole genome shotgun (WGS) entry which is preliminary data.</text>
</comment>
<evidence type="ECO:0000313" key="3">
    <source>
        <dbReference type="EMBL" id="GAE56420.1"/>
    </source>
</evidence>
<dbReference type="InterPro" id="IPR018637">
    <property type="entry name" value="DUF2059"/>
</dbReference>
<feature type="domain" description="DUF2059" evidence="2">
    <location>
        <begin position="104"/>
        <end position="160"/>
    </location>
</feature>
<feature type="signal peptide" evidence="1">
    <location>
        <begin position="1"/>
        <end position="32"/>
    </location>
</feature>
<reference evidence="3 4" key="1">
    <citation type="submission" date="2014-01" db="EMBL/GenBank/DDBJ databases">
        <title>Genome sequence and analysis of Xanthomonas arboricola pv. pruni.</title>
        <authorList>
            <person name="Fujikawa T."/>
            <person name="Nakazono-Nagaoka E."/>
        </authorList>
    </citation>
    <scope>NUCLEOTIDE SEQUENCE [LARGE SCALE GENOMIC DNA]</scope>
    <source>
        <strain evidence="4">MAFF 301420</strain>
    </source>
</reference>
<dbReference type="Proteomes" id="UP000019084">
    <property type="component" value="Unassembled WGS sequence"/>
</dbReference>
<feature type="chain" id="PRO_5004850163" description="DUF2059 domain-containing protein" evidence="1">
    <location>
        <begin position="33"/>
        <end position="256"/>
    </location>
</feature>